<keyword evidence="5" id="KW-1185">Reference proteome</keyword>
<evidence type="ECO:0000256" key="3">
    <source>
        <dbReference type="SAM" id="MobiDB-lite"/>
    </source>
</evidence>
<dbReference type="PANTHER" id="PTHR31001">
    <property type="entry name" value="UNCHARACTERIZED TRANSCRIPTIONAL REGULATORY PROTEIN"/>
    <property type="match status" value="1"/>
</dbReference>
<gene>
    <name evidence="4" type="ORF">PPNO1_LOCUS6738</name>
</gene>
<dbReference type="OrthoDB" id="2269373at2759"/>
<comment type="caution">
    <text evidence="4">The sequence shown here is derived from an EMBL/GenBank/DDBJ whole genome shotgun (WGS) entry which is preliminary data.</text>
</comment>
<protein>
    <submittedName>
        <fullName evidence="4">Uncharacterized protein</fullName>
    </submittedName>
</protein>
<evidence type="ECO:0000256" key="1">
    <source>
        <dbReference type="ARBA" id="ARBA00004123"/>
    </source>
</evidence>
<dbReference type="Proteomes" id="UP000838763">
    <property type="component" value="Unassembled WGS sequence"/>
</dbReference>
<evidence type="ECO:0000256" key="2">
    <source>
        <dbReference type="ARBA" id="ARBA00023242"/>
    </source>
</evidence>
<organism evidence="4 5">
    <name type="scientific">Parascedosporium putredinis</name>
    <dbReference type="NCBI Taxonomy" id="1442378"/>
    <lineage>
        <taxon>Eukaryota</taxon>
        <taxon>Fungi</taxon>
        <taxon>Dikarya</taxon>
        <taxon>Ascomycota</taxon>
        <taxon>Pezizomycotina</taxon>
        <taxon>Sordariomycetes</taxon>
        <taxon>Hypocreomycetidae</taxon>
        <taxon>Microascales</taxon>
        <taxon>Microascaceae</taxon>
        <taxon>Parascedosporium</taxon>
    </lineage>
</organism>
<feature type="compositionally biased region" description="Polar residues" evidence="3">
    <location>
        <begin position="33"/>
        <end position="51"/>
    </location>
</feature>
<evidence type="ECO:0000313" key="4">
    <source>
        <dbReference type="EMBL" id="CAI4217117.1"/>
    </source>
</evidence>
<dbReference type="GO" id="GO:0005634">
    <property type="term" value="C:nucleus"/>
    <property type="evidence" value="ECO:0007669"/>
    <property type="project" value="UniProtKB-SubCell"/>
</dbReference>
<dbReference type="AlphaFoldDB" id="A0A9P1H5E5"/>
<dbReference type="PANTHER" id="PTHR31001:SF85">
    <property type="entry name" value="ZN(II)2CYS6 TRANSCRIPTION FACTOR (EUROFUNG)"/>
    <property type="match status" value="1"/>
</dbReference>
<feature type="region of interest" description="Disordered" evidence="3">
    <location>
        <begin position="17"/>
        <end position="53"/>
    </location>
</feature>
<dbReference type="InterPro" id="IPR050613">
    <property type="entry name" value="Sec_Metabolite_Reg"/>
</dbReference>
<proteinExistence type="predicted"/>
<evidence type="ECO:0000313" key="5">
    <source>
        <dbReference type="Proteomes" id="UP000838763"/>
    </source>
</evidence>
<dbReference type="EMBL" id="CALLCH030000016">
    <property type="protein sequence ID" value="CAI4217117.1"/>
    <property type="molecule type" value="Genomic_DNA"/>
</dbReference>
<accession>A0A9P1H5E5</accession>
<dbReference type="CDD" id="cd12148">
    <property type="entry name" value="fungal_TF_MHR"/>
    <property type="match status" value="1"/>
</dbReference>
<comment type="subcellular location">
    <subcellularLocation>
        <location evidence="1">Nucleus</location>
    </subcellularLocation>
</comment>
<keyword evidence="2" id="KW-0539">Nucleus</keyword>
<name>A0A9P1H5E5_9PEZI</name>
<sequence>MVRPCQRCAKETAYVSCRSPKRSRRSEYGGKGQTSSSREPTFHSQSVSQHGPATHDDLAMAELLICGRPNHVPLRQLHPSVPQIMFLWNTFLSNVDPLVKLFHAPTVQDMISQATMKLDALSQPAEALMFAIYLCAVMTMNEQQCLRGLETSKETLLKRFSNATQQALVNAKFLQYPDAVNLQALTLYLVLLINEWSGKYSEEAPSGTRAPSNCNDGDLSPFTVRIPDVTEGGTDMLFCTLHNRFRALEATMDSLTCRCDPSIPLHLFTVLIGRYTIARLRFSVRANEAFADHVDLASMPGETRGILLDNALAVLRFDTEMRMTQAIRPFLWHPVARFPFDAFAYLLASLCAGVEGPRHNAAWAAVNSAYEECPEFCSQLDNPLYSAAADLAVGAWERRVAGMQKEAAAAAAATTTTTDEAQGLGCCEMEPPGSTEFSAARHAISALKQARRRRGGEGALLRRRMGRSTGM</sequence>
<reference evidence="4" key="1">
    <citation type="submission" date="2022-11" db="EMBL/GenBank/DDBJ databases">
        <authorList>
            <person name="Scott C."/>
            <person name="Bruce N."/>
        </authorList>
    </citation>
    <scope>NUCLEOTIDE SEQUENCE</scope>
</reference>